<dbReference type="SMART" id="SM00213">
    <property type="entry name" value="UBQ"/>
    <property type="match status" value="1"/>
</dbReference>
<keyword evidence="2" id="KW-0472">Membrane</keyword>
<organism evidence="4 5">
    <name type="scientific">Caenorhabditis auriculariae</name>
    <dbReference type="NCBI Taxonomy" id="2777116"/>
    <lineage>
        <taxon>Eukaryota</taxon>
        <taxon>Metazoa</taxon>
        <taxon>Ecdysozoa</taxon>
        <taxon>Nematoda</taxon>
        <taxon>Chromadorea</taxon>
        <taxon>Rhabditida</taxon>
        <taxon>Rhabditina</taxon>
        <taxon>Rhabditomorpha</taxon>
        <taxon>Rhabditoidea</taxon>
        <taxon>Rhabditidae</taxon>
        <taxon>Peloderinae</taxon>
        <taxon>Caenorhabditis</taxon>
    </lineage>
</organism>
<gene>
    <name evidence="4" type="ORF">CAUJ_LOCUS4215</name>
</gene>
<keyword evidence="2" id="KW-1133">Transmembrane helix</keyword>
<dbReference type="EMBL" id="CAJGYM010000008">
    <property type="protein sequence ID" value="CAD6188296.1"/>
    <property type="molecule type" value="Genomic_DNA"/>
</dbReference>
<feature type="domain" description="Ubiquitin-like" evidence="3">
    <location>
        <begin position="296"/>
        <end position="364"/>
    </location>
</feature>
<proteinExistence type="predicted"/>
<feature type="transmembrane region" description="Helical" evidence="2">
    <location>
        <begin position="6"/>
        <end position="25"/>
    </location>
</feature>
<dbReference type="SUPFAM" id="SSF54236">
    <property type="entry name" value="Ubiquitin-like"/>
    <property type="match status" value="1"/>
</dbReference>
<feature type="region of interest" description="Disordered" evidence="1">
    <location>
        <begin position="372"/>
        <end position="405"/>
    </location>
</feature>
<dbReference type="CDD" id="cd17057">
    <property type="entry name" value="Ubl_TMUB1_like"/>
    <property type="match status" value="1"/>
</dbReference>
<dbReference type="PANTHER" id="PTHR14557">
    <property type="entry name" value="PROTEIN C7ORF21"/>
    <property type="match status" value="1"/>
</dbReference>
<dbReference type="PROSITE" id="PS50053">
    <property type="entry name" value="UBIQUITIN_2"/>
    <property type="match status" value="1"/>
</dbReference>
<keyword evidence="5" id="KW-1185">Reference proteome</keyword>
<dbReference type="InterPro" id="IPR029071">
    <property type="entry name" value="Ubiquitin-like_domsf"/>
</dbReference>
<feature type="compositionally biased region" description="Polar residues" evidence="1">
    <location>
        <begin position="210"/>
        <end position="267"/>
    </location>
</feature>
<reference evidence="4" key="1">
    <citation type="submission" date="2020-10" db="EMBL/GenBank/DDBJ databases">
        <authorList>
            <person name="Kikuchi T."/>
        </authorList>
    </citation>
    <scope>NUCLEOTIDE SEQUENCE</scope>
    <source>
        <strain evidence="4">NKZ352</strain>
    </source>
</reference>
<dbReference type="Proteomes" id="UP000835052">
    <property type="component" value="Unassembled WGS sequence"/>
</dbReference>
<protein>
    <recommendedName>
        <fullName evidence="3">Ubiquitin-like domain-containing protein</fullName>
    </recommendedName>
</protein>
<feature type="region of interest" description="Disordered" evidence="1">
    <location>
        <begin position="158"/>
        <end position="182"/>
    </location>
</feature>
<feature type="transmembrane region" description="Helical" evidence="2">
    <location>
        <begin position="477"/>
        <end position="497"/>
    </location>
</feature>
<dbReference type="Pfam" id="PF00240">
    <property type="entry name" value="ubiquitin"/>
    <property type="match status" value="1"/>
</dbReference>
<accession>A0A8S1GWP3</accession>
<dbReference type="AlphaFoldDB" id="A0A8S1GWP3"/>
<evidence type="ECO:0000313" key="4">
    <source>
        <dbReference type="EMBL" id="CAD6188296.1"/>
    </source>
</evidence>
<evidence type="ECO:0000256" key="2">
    <source>
        <dbReference type="SAM" id="Phobius"/>
    </source>
</evidence>
<dbReference type="InterPro" id="IPR040352">
    <property type="entry name" value="TMUB1/2"/>
</dbReference>
<dbReference type="GO" id="GO:0036503">
    <property type="term" value="P:ERAD pathway"/>
    <property type="evidence" value="ECO:0007669"/>
    <property type="project" value="InterPro"/>
</dbReference>
<dbReference type="Gene3D" id="3.10.20.90">
    <property type="entry name" value="Phosphatidylinositol 3-kinase Catalytic Subunit, Chain A, domain 1"/>
    <property type="match status" value="1"/>
</dbReference>
<dbReference type="InterPro" id="IPR000626">
    <property type="entry name" value="Ubiquitin-like_dom"/>
</dbReference>
<evidence type="ECO:0000259" key="3">
    <source>
        <dbReference type="PROSITE" id="PS50053"/>
    </source>
</evidence>
<dbReference type="PANTHER" id="PTHR14557:SF5">
    <property type="entry name" value="UBIQUITIN-LIKE DOMAIN-CONTAINING PROTEIN"/>
    <property type="match status" value="1"/>
</dbReference>
<dbReference type="OrthoDB" id="1679758at2759"/>
<feature type="transmembrane region" description="Helical" evidence="2">
    <location>
        <begin position="503"/>
        <end position="524"/>
    </location>
</feature>
<comment type="caution">
    <text evidence="4">The sequence shown here is derived from an EMBL/GenBank/DDBJ whole genome shotgun (WGS) entry which is preliminary data.</text>
</comment>
<name>A0A8S1GWP3_9PELO</name>
<feature type="region of interest" description="Disordered" evidence="1">
    <location>
        <begin position="205"/>
        <end position="293"/>
    </location>
</feature>
<sequence length="541" mass="59705">MCVEIVTLVLFIVTILCAFVSYKITMRQPLYYNLFLVEMHTWTRRRIVQVLHLGQEFSPRESWRNLVAQLRERSPRPPNEELLAISDTNVVIQSPSTVIDAPYSSVPQADSMTLWQIGIPPNSSRVPDPARDSQYAAAAAIAVLARGINPTLSTRTDFGAASVSPPEEAVLPETGVESQDSSTIASINVNILPSEAQNDVVFSDRESVHSESVSGTTTEASILTTPSVSFEDSANTELESSEVSIDTAGPSTSHEGEANTSGSSTNTENDEAPLETSESSGTKLEKEEGPNVGEQFGIRLKFLDDTQRETHASFSETVADFKKKNFPEDVAQGKVVRLIFQGQLLRDDTRSLQSYGLNDGCVLHCHVSNTPYARSAPPPEQPHEVRRRRPTEGAALAPESGPGAADLGQEEILLRGSTMLLNNTAAGRPNVFWRAYRWTHNTIIRAFGPPDDRPVTLEEAAEAAARPLRAYLNIGDYFLWIFAGHLLAVWLFAYFFPQFMDRTSIAAIFLISIFFAYMLMNSTVTREPGAPRLRRQRPVNM</sequence>
<evidence type="ECO:0000256" key="1">
    <source>
        <dbReference type="SAM" id="MobiDB-lite"/>
    </source>
</evidence>
<keyword evidence="2" id="KW-0812">Transmembrane</keyword>
<evidence type="ECO:0000313" key="5">
    <source>
        <dbReference type="Proteomes" id="UP000835052"/>
    </source>
</evidence>